<gene>
    <name evidence="2" type="ORF">XM53_18685</name>
</gene>
<organism evidence="2 3">
    <name type="scientific">Roseovarius atlanticus</name>
    <dbReference type="NCBI Taxonomy" id="1641875"/>
    <lineage>
        <taxon>Bacteria</taxon>
        <taxon>Pseudomonadati</taxon>
        <taxon>Pseudomonadota</taxon>
        <taxon>Alphaproteobacteria</taxon>
        <taxon>Rhodobacterales</taxon>
        <taxon>Roseobacteraceae</taxon>
        <taxon>Roseovarius</taxon>
    </lineage>
</organism>
<feature type="chain" id="PRO_5006663807" evidence="1">
    <location>
        <begin position="21"/>
        <end position="223"/>
    </location>
</feature>
<protein>
    <submittedName>
        <fullName evidence="2">Uncharacterized protein</fullName>
    </submittedName>
</protein>
<dbReference type="PROSITE" id="PS51257">
    <property type="entry name" value="PROKAR_LIPOPROTEIN"/>
    <property type="match status" value="1"/>
</dbReference>
<evidence type="ECO:0000313" key="3">
    <source>
        <dbReference type="Proteomes" id="UP000051295"/>
    </source>
</evidence>
<evidence type="ECO:0000313" key="2">
    <source>
        <dbReference type="EMBL" id="KRS10992.1"/>
    </source>
</evidence>
<evidence type="ECO:0000256" key="1">
    <source>
        <dbReference type="SAM" id="SignalP"/>
    </source>
</evidence>
<keyword evidence="3" id="KW-1185">Reference proteome</keyword>
<sequence>MMRVTSFLVGVALSCAAAMAAPLSGQETYDLLFRNGTLDDVSRDQSLVYERQVSNALAPDAAERDSGKVALTVGEGESPLAVLELRQGEKYRKLGQFPASVGNPMIMFFYESTVRDMAESAGGSKFYIRNRVKEALVQPNEVTMGEAEFDGQTVQTQTVTMQPFAEDPNRAQMRGFGDLKLTVTMSEDVPGWYLNLVAEAPGPEGSAGYRSEVTFETLEEVTQ</sequence>
<proteinExistence type="predicted"/>
<name>A0A0T5NQG2_9RHOB</name>
<accession>A0A0T5NQG2</accession>
<dbReference type="AlphaFoldDB" id="A0A0T5NQG2"/>
<dbReference type="PATRIC" id="fig|1641875.4.peg.2266"/>
<dbReference type="EMBL" id="LAXJ01000025">
    <property type="protein sequence ID" value="KRS10992.1"/>
    <property type="molecule type" value="Genomic_DNA"/>
</dbReference>
<dbReference type="STRING" id="1641875.XM53_18685"/>
<reference evidence="2 3" key="1">
    <citation type="submission" date="2015-04" db="EMBL/GenBank/DDBJ databases">
        <title>The draft genome sequence of Roseovarius sp.R12b.</title>
        <authorList>
            <person name="Li G."/>
            <person name="Lai Q."/>
            <person name="Shao Z."/>
            <person name="Yan P."/>
        </authorList>
    </citation>
    <scope>NUCLEOTIDE SEQUENCE [LARGE SCALE GENOMIC DNA]</scope>
    <source>
        <strain evidence="2 3">R12B</strain>
    </source>
</reference>
<feature type="signal peptide" evidence="1">
    <location>
        <begin position="1"/>
        <end position="20"/>
    </location>
</feature>
<keyword evidence="1" id="KW-0732">Signal</keyword>
<comment type="caution">
    <text evidence="2">The sequence shown here is derived from an EMBL/GenBank/DDBJ whole genome shotgun (WGS) entry which is preliminary data.</text>
</comment>
<dbReference type="Proteomes" id="UP000051295">
    <property type="component" value="Unassembled WGS sequence"/>
</dbReference>